<dbReference type="InterPro" id="IPR000160">
    <property type="entry name" value="GGDEF_dom"/>
</dbReference>
<evidence type="ECO:0000313" key="4">
    <source>
        <dbReference type="Proteomes" id="UP000184010"/>
    </source>
</evidence>
<feature type="transmembrane region" description="Helical" evidence="1">
    <location>
        <begin position="177"/>
        <end position="195"/>
    </location>
</feature>
<evidence type="ECO:0000259" key="2">
    <source>
        <dbReference type="PROSITE" id="PS50887"/>
    </source>
</evidence>
<dbReference type="Proteomes" id="UP000184010">
    <property type="component" value="Unassembled WGS sequence"/>
</dbReference>
<feature type="transmembrane region" description="Helical" evidence="1">
    <location>
        <begin position="146"/>
        <end position="165"/>
    </location>
</feature>
<feature type="transmembrane region" description="Helical" evidence="1">
    <location>
        <begin position="39"/>
        <end position="60"/>
    </location>
</feature>
<dbReference type="RefSeq" id="WP_072772456.1">
    <property type="nucleotide sequence ID" value="NZ_FRDN01000006.1"/>
</dbReference>
<keyword evidence="1" id="KW-1133">Transmembrane helix</keyword>
<sequence>MMPLIVHYVELNFFAITILCVIFLNMRRPDRQYSLDQKLFFLLISTNVLLLVLDSMLWILDGEPGSLARTLSIASIIFYNTLNPVICMIWYYYVDFYIYSSKERLTKVLFPILLPVLVNLILSVASIFTNIYFIFDEDNGYHRGRFIFLLLGICLYMIIYTSAFLIRNRKKIDQKEYAYLLFFAIPPMVGGVIQFMFPGAVMIWIASTLSILIIFINIQKDQLNTDYLTGVYNRRYLDNYLQEKIKNQRHHLIAGIMIDIDSFKTINDSYGHDSGDQALKYTAQILRKTFRKTDFIARYGGDEFVIVMEIDDRAELISAVQRFSEKVSQFNLEKITPYEICLSIGYDCCAKEPETTTTAFLKRIDQLMYMDKQKNA</sequence>
<dbReference type="InterPro" id="IPR043128">
    <property type="entry name" value="Rev_trsase/Diguanyl_cyclase"/>
</dbReference>
<feature type="domain" description="GGDEF" evidence="2">
    <location>
        <begin position="251"/>
        <end position="376"/>
    </location>
</feature>
<dbReference type="PROSITE" id="PS50887">
    <property type="entry name" value="GGDEF"/>
    <property type="match status" value="1"/>
</dbReference>
<feature type="transmembrane region" description="Helical" evidence="1">
    <location>
        <begin position="105"/>
        <end position="134"/>
    </location>
</feature>
<dbReference type="AlphaFoldDB" id="A0A1M7TGF3"/>
<reference evidence="4" key="1">
    <citation type="submission" date="2016-12" db="EMBL/GenBank/DDBJ databases">
        <authorList>
            <person name="Varghese N."/>
            <person name="Submissions S."/>
        </authorList>
    </citation>
    <scope>NUCLEOTIDE SEQUENCE [LARGE SCALE GENOMIC DNA]</scope>
    <source>
        <strain evidence="4">DSM 11544</strain>
    </source>
</reference>
<keyword evidence="4" id="KW-1185">Reference proteome</keyword>
<organism evidence="3 4">
    <name type="scientific">Desulfitobacterium chlororespirans DSM 11544</name>
    <dbReference type="NCBI Taxonomy" id="1121395"/>
    <lineage>
        <taxon>Bacteria</taxon>
        <taxon>Bacillati</taxon>
        <taxon>Bacillota</taxon>
        <taxon>Clostridia</taxon>
        <taxon>Eubacteriales</taxon>
        <taxon>Desulfitobacteriaceae</taxon>
        <taxon>Desulfitobacterium</taxon>
    </lineage>
</organism>
<name>A0A1M7TGF3_9FIRM</name>
<protein>
    <submittedName>
        <fullName evidence="3">Diguanylate cyclase</fullName>
    </submittedName>
</protein>
<dbReference type="STRING" id="1121395.SAMN02745215_01993"/>
<dbReference type="SMART" id="SM00267">
    <property type="entry name" value="GGDEF"/>
    <property type="match status" value="1"/>
</dbReference>
<dbReference type="InterPro" id="IPR029787">
    <property type="entry name" value="Nucleotide_cyclase"/>
</dbReference>
<keyword evidence="1" id="KW-0472">Membrane</keyword>
<dbReference type="SUPFAM" id="SSF55073">
    <property type="entry name" value="Nucleotide cyclase"/>
    <property type="match status" value="1"/>
</dbReference>
<evidence type="ECO:0000256" key="1">
    <source>
        <dbReference type="SAM" id="Phobius"/>
    </source>
</evidence>
<dbReference type="CDD" id="cd01949">
    <property type="entry name" value="GGDEF"/>
    <property type="match status" value="1"/>
</dbReference>
<gene>
    <name evidence="3" type="ORF">SAMN02745215_01993</name>
</gene>
<dbReference type="Gene3D" id="3.30.70.270">
    <property type="match status" value="1"/>
</dbReference>
<proteinExistence type="predicted"/>
<dbReference type="PANTHER" id="PTHR45138:SF9">
    <property type="entry name" value="DIGUANYLATE CYCLASE DGCM-RELATED"/>
    <property type="match status" value="1"/>
</dbReference>
<dbReference type="EMBL" id="FRDN01000006">
    <property type="protein sequence ID" value="SHN69824.1"/>
    <property type="molecule type" value="Genomic_DNA"/>
</dbReference>
<dbReference type="NCBIfam" id="TIGR00254">
    <property type="entry name" value="GGDEF"/>
    <property type="match status" value="1"/>
</dbReference>
<accession>A0A1M7TGF3</accession>
<feature type="transmembrane region" description="Helical" evidence="1">
    <location>
        <begin position="6"/>
        <end position="27"/>
    </location>
</feature>
<feature type="transmembrane region" description="Helical" evidence="1">
    <location>
        <begin position="72"/>
        <end position="93"/>
    </location>
</feature>
<dbReference type="FunFam" id="3.30.70.270:FF:000001">
    <property type="entry name" value="Diguanylate cyclase domain protein"/>
    <property type="match status" value="1"/>
</dbReference>
<feature type="transmembrane region" description="Helical" evidence="1">
    <location>
        <begin position="201"/>
        <end position="218"/>
    </location>
</feature>
<dbReference type="Pfam" id="PF00990">
    <property type="entry name" value="GGDEF"/>
    <property type="match status" value="1"/>
</dbReference>
<dbReference type="PANTHER" id="PTHR45138">
    <property type="entry name" value="REGULATORY COMPONENTS OF SENSORY TRANSDUCTION SYSTEM"/>
    <property type="match status" value="1"/>
</dbReference>
<evidence type="ECO:0000313" key="3">
    <source>
        <dbReference type="EMBL" id="SHN69824.1"/>
    </source>
</evidence>
<dbReference type="InterPro" id="IPR050469">
    <property type="entry name" value="Diguanylate_Cyclase"/>
</dbReference>
<keyword evidence="1" id="KW-0812">Transmembrane</keyword>
<dbReference type="GO" id="GO:0052621">
    <property type="term" value="F:diguanylate cyclase activity"/>
    <property type="evidence" value="ECO:0007669"/>
    <property type="project" value="TreeGrafter"/>
</dbReference>